<protein>
    <submittedName>
        <fullName evidence="1">Uncharacterized protein</fullName>
    </submittedName>
</protein>
<organism evidence="1">
    <name type="scientific">uncultured Caudovirales phage</name>
    <dbReference type="NCBI Taxonomy" id="2100421"/>
    <lineage>
        <taxon>Viruses</taxon>
        <taxon>Duplodnaviria</taxon>
        <taxon>Heunggongvirae</taxon>
        <taxon>Uroviricota</taxon>
        <taxon>Caudoviricetes</taxon>
        <taxon>Peduoviridae</taxon>
        <taxon>Maltschvirus</taxon>
        <taxon>Maltschvirus maltsch</taxon>
    </lineage>
</organism>
<accession>A0A6J5NFV7</accession>
<evidence type="ECO:0000313" key="1">
    <source>
        <dbReference type="EMBL" id="CAB4157657.1"/>
    </source>
</evidence>
<name>A0A6J5NFV7_9CAUD</name>
<reference evidence="1" key="1">
    <citation type="submission" date="2020-04" db="EMBL/GenBank/DDBJ databases">
        <authorList>
            <person name="Chiriac C."/>
            <person name="Salcher M."/>
            <person name="Ghai R."/>
            <person name="Kavagutti S V."/>
        </authorList>
    </citation>
    <scope>NUCLEOTIDE SEQUENCE</scope>
</reference>
<dbReference type="EMBL" id="LR796657">
    <property type="protein sequence ID" value="CAB4157657.1"/>
    <property type="molecule type" value="Genomic_DNA"/>
</dbReference>
<proteinExistence type="predicted"/>
<sequence>MTFQTKIIGAEAQTNCDCCGRALKVGIQLSGLGVYGADCIRAAMPVDRKRYSQGRPDAAWLRTLAKIAARDNAEQIARMGYTHAMMLNVNADKLEKVAA</sequence>
<gene>
    <name evidence="1" type="ORF">UFOVP681_34</name>
</gene>